<dbReference type="InterPro" id="IPR041657">
    <property type="entry name" value="HTH_17"/>
</dbReference>
<dbReference type="RefSeq" id="WP_185297995.1">
    <property type="nucleotide sequence ID" value="NZ_CP045702.1"/>
</dbReference>
<evidence type="ECO:0000259" key="1">
    <source>
        <dbReference type="Pfam" id="PF12728"/>
    </source>
</evidence>
<dbReference type="SUPFAM" id="SSF46955">
    <property type="entry name" value="Putative DNA-binding domain"/>
    <property type="match status" value="1"/>
</dbReference>
<sequence length="72" mass="8410">MTQVVSRSDESAASQFMGVKELAVYLDVSTSWLYQYGTQLGLPRYKFGRGRTAKVRYRRSEVDRWVKSQRVE</sequence>
<dbReference type="InterPro" id="IPR009061">
    <property type="entry name" value="DNA-bd_dom_put_sf"/>
</dbReference>
<gene>
    <name evidence="2" type="ORF">F0344_07285</name>
</gene>
<name>A0A7G7BGH2_9ACTN</name>
<evidence type="ECO:0000313" key="2">
    <source>
        <dbReference type="EMBL" id="QNE74437.1"/>
    </source>
</evidence>
<organism evidence="2 3">
    <name type="scientific">Streptomyces finlayi</name>
    <dbReference type="NCBI Taxonomy" id="67296"/>
    <lineage>
        <taxon>Bacteria</taxon>
        <taxon>Bacillati</taxon>
        <taxon>Actinomycetota</taxon>
        <taxon>Actinomycetes</taxon>
        <taxon>Kitasatosporales</taxon>
        <taxon>Streptomycetaceae</taxon>
        <taxon>Streptomyces</taxon>
    </lineage>
</organism>
<accession>A0A7G7BGH2</accession>
<dbReference type="EMBL" id="CP045702">
    <property type="protein sequence ID" value="QNE74437.1"/>
    <property type="molecule type" value="Genomic_DNA"/>
</dbReference>
<dbReference type="Gene3D" id="1.10.10.10">
    <property type="entry name" value="Winged helix-like DNA-binding domain superfamily/Winged helix DNA-binding domain"/>
    <property type="match status" value="1"/>
</dbReference>
<proteinExistence type="predicted"/>
<dbReference type="AlphaFoldDB" id="A0A7G7BGH2"/>
<dbReference type="Pfam" id="PF12728">
    <property type="entry name" value="HTH_17"/>
    <property type="match status" value="1"/>
</dbReference>
<keyword evidence="3" id="KW-1185">Reference proteome</keyword>
<reference evidence="3" key="1">
    <citation type="submission" date="2019-10" db="EMBL/GenBank/DDBJ databases">
        <title>Antimicrobial potential of Antarctic Bacteria.</title>
        <authorList>
            <person name="Benaud N."/>
            <person name="Edwards R.J."/>
            <person name="Ferrari B.C."/>
        </authorList>
    </citation>
    <scope>NUCLEOTIDE SEQUENCE [LARGE SCALE GENOMIC DNA]</scope>
    <source>
        <strain evidence="3">NBSH44</strain>
    </source>
</reference>
<dbReference type="KEGG" id="sfiy:F0344_07285"/>
<evidence type="ECO:0000313" key="3">
    <source>
        <dbReference type="Proteomes" id="UP000515307"/>
    </source>
</evidence>
<protein>
    <submittedName>
        <fullName evidence="2">Helix-turn-helix domain-containing protein</fullName>
    </submittedName>
</protein>
<dbReference type="InterPro" id="IPR036388">
    <property type="entry name" value="WH-like_DNA-bd_sf"/>
</dbReference>
<feature type="domain" description="Helix-turn-helix" evidence="1">
    <location>
        <begin position="17"/>
        <end position="70"/>
    </location>
</feature>
<dbReference type="Proteomes" id="UP000515307">
    <property type="component" value="Chromosome"/>
</dbReference>